<sequence>DDLFFKSDDRDNDEDRDFQTNLEETKPGGVDKEKKEEKEQEGFTRTSTSVPQGPKFLGAAWQRPQLNIFERGLLIEVYGDRGVGELWCLKVFNRWGVDQALPTAMLFIEGLLRYYRGVRGLLNVREWRKWGDDVNAIIIGRLNDSLRPSVLYKPMIAAAPFRSINCKGRPNGLQGFKFRASVTKVQCNRFPS</sequence>
<dbReference type="AlphaFoldDB" id="A0A8D9M507"/>
<feature type="non-terminal residue" evidence="2">
    <location>
        <position position="192"/>
    </location>
</feature>
<feature type="compositionally biased region" description="Basic and acidic residues" evidence="1">
    <location>
        <begin position="23"/>
        <end position="42"/>
    </location>
</feature>
<name>A0A8D9M507_BRACM</name>
<dbReference type="Gramene" id="A08p23270.2_BraZ1">
    <property type="protein sequence ID" value="A08p23270.2_BraZ1.CDS"/>
    <property type="gene ID" value="A08g23270.2_BraZ1"/>
</dbReference>
<evidence type="ECO:0000313" key="3">
    <source>
        <dbReference type="Proteomes" id="UP000694005"/>
    </source>
</evidence>
<proteinExistence type="predicted"/>
<evidence type="ECO:0000313" key="2">
    <source>
        <dbReference type="EMBL" id="CAG7898661.1"/>
    </source>
</evidence>
<dbReference type="Proteomes" id="UP000694005">
    <property type="component" value="Chromosome A08"/>
</dbReference>
<reference evidence="2 3" key="1">
    <citation type="submission" date="2021-07" db="EMBL/GenBank/DDBJ databases">
        <authorList>
            <consortium name="Genoscope - CEA"/>
            <person name="William W."/>
        </authorList>
    </citation>
    <scope>NUCLEOTIDE SEQUENCE [LARGE SCALE GENOMIC DNA]</scope>
</reference>
<dbReference type="EMBL" id="LS974624">
    <property type="protein sequence ID" value="CAG7898661.1"/>
    <property type="molecule type" value="Genomic_DNA"/>
</dbReference>
<accession>A0A8D9M507</accession>
<gene>
    <name evidence="2" type="ORF">BRAPAZ1V2_A08P23270.2</name>
</gene>
<evidence type="ECO:0000256" key="1">
    <source>
        <dbReference type="SAM" id="MobiDB-lite"/>
    </source>
</evidence>
<protein>
    <submittedName>
        <fullName evidence="2">Uncharacterized protein</fullName>
    </submittedName>
</protein>
<organism evidence="2 3">
    <name type="scientific">Brassica campestris</name>
    <name type="common">Field mustard</name>
    <dbReference type="NCBI Taxonomy" id="3711"/>
    <lineage>
        <taxon>Eukaryota</taxon>
        <taxon>Viridiplantae</taxon>
        <taxon>Streptophyta</taxon>
        <taxon>Embryophyta</taxon>
        <taxon>Tracheophyta</taxon>
        <taxon>Spermatophyta</taxon>
        <taxon>Magnoliopsida</taxon>
        <taxon>eudicotyledons</taxon>
        <taxon>Gunneridae</taxon>
        <taxon>Pentapetalae</taxon>
        <taxon>rosids</taxon>
        <taxon>malvids</taxon>
        <taxon>Brassicales</taxon>
        <taxon>Brassicaceae</taxon>
        <taxon>Brassiceae</taxon>
        <taxon>Brassica</taxon>
    </lineage>
</organism>
<feature type="region of interest" description="Disordered" evidence="1">
    <location>
        <begin position="1"/>
        <end position="50"/>
    </location>
</feature>